<keyword evidence="2" id="KW-0614">Plasmid</keyword>
<protein>
    <submittedName>
        <fullName evidence="2">Type-F conjugative transfer system mating-pair stabilization protein TraN</fullName>
    </submittedName>
</protein>
<evidence type="ECO:0000313" key="2">
    <source>
        <dbReference type="EMBL" id="BCA97260.1"/>
    </source>
</evidence>
<geneLocation type="plasmid" evidence="2 3">
    <name>pTUM19329-1</name>
</geneLocation>
<feature type="chain" id="PRO_5026064215" evidence="1">
    <location>
        <begin position="21"/>
        <end position="603"/>
    </location>
</feature>
<dbReference type="NCBIfam" id="TIGR02750">
    <property type="entry name" value="TraN_Ftype"/>
    <property type="match status" value="1"/>
</dbReference>
<reference evidence="2" key="1">
    <citation type="journal article" date="2020" name="Microbiol. Resour. Announc.">
        <title>Complete Genome Sequence of Novel Psychrotolerant Legionella Strain TUM19329, Isolated from Antarctic Lake Sediment.</title>
        <authorList>
            <person name="Shimada S."/>
            <person name="Nakai R."/>
            <person name="Aoki K."/>
            <person name="Shimoeda N."/>
            <person name="Ohno G."/>
            <person name="Miyazaki Y."/>
            <person name="Kudoh S."/>
            <person name="Imura S."/>
            <person name="Watanabe K."/>
            <person name="Ishii Y."/>
            <person name="Tateda K."/>
        </authorList>
    </citation>
    <scope>NUCLEOTIDE SEQUENCE [LARGE SCALE GENOMIC DNA]</scope>
    <source>
        <strain evidence="2">TUM19329</strain>
        <plasmid evidence="2">pTUM19329-1</plasmid>
    </source>
</reference>
<keyword evidence="1" id="KW-0732">Signal</keyword>
<dbReference type="AlphaFoldDB" id="A0A6F8TAS6"/>
<evidence type="ECO:0000256" key="1">
    <source>
        <dbReference type="SAM" id="SignalP"/>
    </source>
</evidence>
<dbReference type="Pfam" id="PF06986">
    <property type="entry name" value="F_T4SS_TraN"/>
    <property type="match status" value="1"/>
</dbReference>
<dbReference type="KEGG" id="lant:TUM19329_36210"/>
<dbReference type="InterPro" id="IPR014121">
    <property type="entry name" value="TraN_Ftype"/>
</dbReference>
<gene>
    <name evidence="2" type="primary">traN</name>
    <name evidence="2" type="ORF">TUM19329_36210</name>
</gene>
<keyword evidence="3" id="KW-1185">Reference proteome</keyword>
<proteinExistence type="predicted"/>
<evidence type="ECO:0000313" key="3">
    <source>
        <dbReference type="Proteomes" id="UP000502894"/>
    </source>
</evidence>
<dbReference type="Proteomes" id="UP000502894">
    <property type="component" value="Plasmid pTUM19329-1"/>
</dbReference>
<dbReference type="RefSeq" id="WP_173238643.1">
    <property type="nucleotide sequence ID" value="NZ_AP022840.1"/>
</dbReference>
<sequence length="603" mass="67094">MSRSFCVLVLSLGFSLTTFANTMAQDFQKSKEYAKSLSTQPLNAMNQFRPDTTFKDYNSAPAQERYYQGIEVEKTDLTHEATSALKNDAGGKTVVEHFGENQIDVNKNSSAIKNAKLIEDESYALTHGLSNDKVNCEEQPKTCEIKTHEETCHTSRQLPDQACMKKRIVSVSSEHMNQRADFEVWVARKWTGYITVNLITGAMSNGQGGHLTNPLKLTHPCEKMTATVHSVLNNGQRANWVSIAGLPSCQNNAVITLYIGDKFSRYYPLQIALTVDVQSKAYVSEEHWDNSCEPLDATGLCHKVEEQCTDSNATRVIDGIPVTRDCWQYDATYSCASAKADECRVQRDKGCMQTRSRCAQTENNACSLYEQVYSCQETVCPATVSCVKNLFCADGDCTEKRATQNDDFATSVIPLAVVGEAGREFSKTQASLFSGHPVQCKIWFWELIDCCSNKGWADKIHLDLCREEDKELGKAKLSYLAHYVGEYCSLKDPILGSCLEHKRTYCVFDSKMARIIQEEGRLGQLNPNALGDAEHATCSGLSVAELQQLDMGRIDFVSPVYPYPFGTASKDAGIVGDVALKNTDSEKTMDEIKRRIQKEATKS</sequence>
<feature type="signal peptide" evidence="1">
    <location>
        <begin position="1"/>
        <end position="20"/>
    </location>
</feature>
<name>A0A6F8TAS6_9GAMM</name>
<accession>A0A6F8TAS6</accession>
<dbReference type="EMBL" id="AP022840">
    <property type="protein sequence ID" value="BCA97260.1"/>
    <property type="molecule type" value="Genomic_DNA"/>
</dbReference>
<organism evidence="2 3">
    <name type="scientific">Legionella antarctica</name>
    <dbReference type="NCBI Taxonomy" id="2708020"/>
    <lineage>
        <taxon>Bacteria</taxon>
        <taxon>Pseudomonadati</taxon>
        <taxon>Pseudomonadota</taxon>
        <taxon>Gammaproteobacteria</taxon>
        <taxon>Legionellales</taxon>
        <taxon>Legionellaceae</taxon>
        <taxon>Legionella</taxon>
    </lineage>
</organism>